<sequence length="539" mass="60401">MMLDDVPSLGFEPTSAHAEVSIDDLAVFSDDTGFFSGEDLCNSEDVEEDEQLDQLDHSWLNYFFTKNFLKLDEGVLFQVNFDKLIELIFKVAHMRDLVTGAKLLDVAMVIFRRQTDLADRSVQDLAFATCRFNRRNQNSRSEPETKTTTAAAIAENFGRSRYLSSRLANAESQIIINFDDIPIDAKVRKLNLRKKFDGLVSNVLMDFQFDIHSIYLSEFAVDLQTNERSINQPMLFTHLKRILAQEKTDSIIHFYNYEDDLEGGCDSLSFEDCRRACDLNEVTDPNSLQNENEGIAGSCEIDLGEENENQSPVGLNVSVENVVPSVEGRKKRKLRDGKFPDKQNKKRKPLEALNQADPEMIRLLEDGNVTGYYFEASITANDQHSFSLGAPDRDLENGISLGYPALECSAVEVPPLNIDCSSVYNQDGCESIRVPSPIFEKEFAAPSINVQNPVNIQNVISTIHNTLESEMTEEEIPIEDLLHRSNLCIEGVSSGTKPLSLHTVLVANLHAIVNLGLYLKQNDDGSFIITKAKPPDLVA</sequence>
<evidence type="ECO:0000313" key="3">
    <source>
        <dbReference type="Proteomes" id="UP001642540"/>
    </source>
</evidence>
<gene>
    <name evidence="2" type="ORF">ODALV1_LOCUS29963</name>
</gene>
<feature type="region of interest" description="Disordered" evidence="1">
    <location>
        <begin position="326"/>
        <end position="354"/>
    </location>
</feature>
<evidence type="ECO:0000313" key="2">
    <source>
        <dbReference type="EMBL" id="CAL8143857.1"/>
    </source>
</evidence>
<evidence type="ECO:0008006" key="4">
    <source>
        <dbReference type="Google" id="ProtNLM"/>
    </source>
</evidence>
<comment type="caution">
    <text evidence="2">The sequence shown here is derived from an EMBL/GenBank/DDBJ whole genome shotgun (WGS) entry which is preliminary data.</text>
</comment>
<dbReference type="EMBL" id="CAXLJM020000160">
    <property type="protein sequence ID" value="CAL8143857.1"/>
    <property type="molecule type" value="Genomic_DNA"/>
</dbReference>
<evidence type="ECO:0000256" key="1">
    <source>
        <dbReference type="SAM" id="MobiDB-lite"/>
    </source>
</evidence>
<organism evidence="2 3">
    <name type="scientific">Orchesella dallaii</name>
    <dbReference type="NCBI Taxonomy" id="48710"/>
    <lineage>
        <taxon>Eukaryota</taxon>
        <taxon>Metazoa</taxon>
        <taxon>Ecdysozoa</taxon>
        <taxon>Arthropoda</taxon>
        <taxon>Hexapoda</taxon>
        <taxon>Collembola</taxon>
        <taxon>Entomobryomorpha</taxon>
        <taxon>Entomobryoidea</taxon>
        <taxon>Orchesellidae</taxon>
        <taxon>Orchesellinae</taxon>
        <taxon>Orchesella</taxon>
    </lineage>
</organism>
<protein>
    <recommendedName>
        <fullName evidence="4">Condensin complex subunit 2</fullName>
    </recommendedName>
</protein>
<name>A0ABP1S652_9HEXA</name>
<proteinExistence type="predicted"/>
<accession>A0ABP1S652</accession>
<keyword evidence="3" id="KW-1185">Reference proteome</keyword>
<dbReference type="Proteomes" id="UP001642540">
    <property type="component" value="Unassembled WGS sequence"/>
</dbReference>
<reference evidence="2 3" key="1">
    <citation type="submission" date="2024-08" db="EMBL/GenBank/DDBJ databases">
        <authorList>
            <person name="Cucini C."/>
            <person name="Frati F."/>
        </authorList>
    </citation>
    <scope>NUCLEOTIDE SEQUENCE [LARGE SCALE GENOMIC DNA]</scope>
</reference>